<evidence type="ECO:0000313" key="4">
    <source>
        <dbReference type="Proteomes" id="UP000199612"/>
    </source>
</evidence>
<dbReference type="EMBL" id="FOLT01000005">
    <property type="protein sequence ID" value="SFC35291.1"/>
    <property type="molecule type" value="Genomic_DNA"/>
</dbReference>
<feature type="chain" id="PRO_5038623235" description="Lipoprotein" evidence="2">
    <location>
        <begin position="21"/>
        <end position="120"/>
    </location>
</feature>
<keyword evidence="4" id="KW-1185">Reference proteome</keyword>
<organism evidence="3 4">
    <name type="scientific">Alkalibacterium subtropicum</name>
    <dbReference type="NCBI Taxonomy" id="753702"/>
    <lineage>
        <taxon>Bacteria</taxon>
        <taxon>Bacillati</taxon>
        <taxon>Bacillota</taxon>
        <taxon>Bacilli</taxon>
        <taxon>Lactobacillales</taxon>
        <taxon>Carnobacteriaceae</taxon>
        <taxon>Alkalibacterium</taxon>
    </lineage>
</organism>
<evidence type="ECO:0000313" key="3">
    <source>
        <dbReference type="EMBL" id="SFC35291.1"/>
    </source>
</evidence>
<dbReference type="Proteomes" id="UP000199612">
    <property type="component" value="Unassembled WGS sequence"/>
</dbReference>
<evidence type="ECO:0000256" key="1">
    <source>
        <dbReference type="SAM" id="MobiDB-lite"/>
    </source>
</evidence>
<feature type="region of interest" description="Disordered" evidence="1">
    <location>
        <begin position="19"/>
        <end position="66"/>
    </location>
</feature>
<evidence type="ECO:0000256" key="2">
    <source>
        <dbReference type="SAM" id="SignalP"/>
    </source>
</evidence>
<reference evidence="4" key="1">
    <citation type="submission" date="2016-10" db="EMBL/GenBank/DDBJ databases">
        <authorList>
            <person name="Varghese N."/>
            <person name="Submissions S."/>
        </authorList>
    </citation>
    <scope>NUCLEOTIDE SEQUENCE [LARGE SCALE GENOMIC DNA]</scope>
    <source>
        <strain evidence="4">DSM 23664</strain>
    </source>
</reference>
<dbReference type="AlphaFoldDB" id="A0A1I1IH63"/>
<proteinExistence type="predicted"/>
<dbReference type="PROSITE" id="PS51257">
    <property type="entry name" value="PROKAR_LIPOPROTEIN"/>
    <property type="match status" value="1"/>
</dbReference>
<protein>
    <recommendedName>
        <fullName evidence="5">Lipoprotein</fullName>
    </recommendedName>
</protein>
<evidence type="ECO:0008006" key="5">
    <source>
        <dbReference type="Google" id="ProtNLM"/>
    </source>
</evidence>
<gene>
    <name evidence="3" type="ORF">SAMN04488102_105102</name>
</gene>
<accession>A0A1I1IH63</accession>
<name>A0A1I1IH63_9LACT</name>
<dbReference type="STRING" id="753702.SAMN04488102_105102"/>
<feature type="compositionally biased region" description="Acidic residues" evidence="1">
    <location>
        <begin position="22"/>
        <end position="43"/>
    </location>
</feature>
<dbReference type="RefSeq" id="WP_091529868.1">
    <property type="nucleotide sequence ID" value="NZ_FOLT01000005.1"/>
</dbReference>
<keyword evidence="2" id="KW-0732">Signal</keyword>
<sequence>MKNRRLILPMLALSLGLAGCQDTEEDTGTETPTEETADEEDSTTDSATSGVNDEEAMPTEGEPSDPDYVLLEEAKDEYYSGDLETAEEKLNQLLGNDLSGKELLEAEAEDLLEEISQQLE</sequence>
<feature type="compositionally biased region" description="Acidic residues" evidence="1">
    <location>
        <begin position="52"/>
        <end position="65"/>
    </location>
</feature>
<feature type="signal peptide" evidence="2">
    <location>
        <begin position="1"/>
        <end position="20"/>
    </location>
</feature>